<gene>
    <name evidence="2" type="ORF">PLEPLA_LOCUS41677</name>
</gene>
<proteinExistence type="predicted"/>
<evidence type="ECO:0000256" key="1">
    <source>
        <dbReference type="SAM" id="MobiDB-lite"/>
    </source>
</evidence>
<reference evidence="2" key="1">
    <citation type="submission" date="2020-03" db="EMBL/GenBank/DDBJ databases">
        <authorList>
            <person name="Weist P."/>
        </authorList>
    </citation>
    <scope>NUCLEOTIDE SEQUENCE</scope>
</reference>
<evidence type="ECO:0000313" key="3">
    <source>
        <dbReference type="Proteomes" id="UP001153269"/>
    </source>
</evidence>
<dbReference type="AlphaFoldDB" id="A0A9N7Z8N7"/>
<name>A0A9N7Z8N7_PLEPL</name>
<organism evidence="2 3">
    <name type="scientific">Pleuronectes platessa</name>
    <name type="common">European plaice</name>
    <dbReference type="NCBI Taxonomy" id="8262"/>
    <lineage>
        <taxon>Eukaryota</taxon>
        <taxon>Metazoa</taxon>
        <taxon>Chordata</taxon>
        <taxon>Craniata</taxon>
        <taxon>Vertebrata</taxon>
        <taxon>Euteleostomi</taxon>
        <taxon>Actinopterygii</taxon>
        <taxon>Neopterygii</taxon>
        <taxon>Teleostei</taxon>
        <taxon>Neoteleostei</taxon>
        <taxon>Acanthomorphata</taxon>
        <taxon>Carangaria</taxon>
        <taxon>Pleuronectiformes</taxon>
        <taxon>Pleuronectoidei</taxon>
        <taxon>Pleuronectidae</taxon>
        <taxon>Pleuronectes</taxon>
    </lineage>
</organism>
<comment type="caution">
    <text evidence="2">The sequence shown here is derived from an EMBL/GenBank/DDBJ whole genome shotgun (WGS) entry which is preliminary data.</text>
</comment>
<accession>A0A9N7Z8N7</accession>
<sequence length="116" mass="12707">MAGGEESTEERVKQEQRRRERSFEVSLAVLYDLAAIDSVVDEKGSVIYLNEGVRVAGCHAGGHFKAGVSKLFTYRKKFEGLGHSRRHAPLPWSGPLTVRLNRVAQGGGRGGVLRDS</sequence>
<dbReference type="Proteomes" id="UP001153269">
    <property type="component" value="Unassembled WGS sequence"/>
</dbReference>
<feature type="region of interest" description="Disordered" evidence="1">
    <location>
        <begin position="1"/>
        <end position="21"/>
    </location>
</feature>
<keyword evidence="3" id="KW-1185">Reference proteome</keyword>
<evidence type="ECO:0000313" key="2">
    <source>
        <dbReference type="EMBL" id="CAB1453917.1"/>
    </source>
</evidence>
<feature type="compositionally biased region" description="Basic and acidic residues" evidence="1">
    <location>
        <begin position="9"/>
        <end position="21"/>
    </location>
</feature>
<protein>
    <submittedName>
        <fullName evidence="2">Uncharacterized protein</fullName>
    </submittedName>
</protein>
<dbReference type="EMBL" id="CADEAL010004192">
    <property type="protein sequence ID" value="CAB1453917.1"/>
    <property type="molecule type" value="Genomic_DNA"/>
</dbReference>